<protein>
    <submittedName>
        <fullName evidence="2">Uncharacterized protein</fullName>
    </submittedName>
</protein>
<feature type="region of interest" description="Disordered" evidence="1">
    <location>
        <begin position="206"/>
        <end position="226"/>
    </location>
</feature>
<feature type="compositionally biased region" description="Low complexity" evidence="1">
    <location>
        <begin position="115"/>
        <end position="126"/>
    </location>
</feature>
<evidence type="ECO:0000313" key="3">
    <source>
        <dbReference type="Proteomes" id="UP000294847"/>
    </source>
</evidence>
<dbReference type="InterPro" id="IPR050164">
    <property type="entry name" value="Peptidase_C19"/>
</dbReference>
<dbReference type="InterPro" id="IPR038765">
    <property type="entry name" value="Papain-like_cys_pep_sf"/>
</dbReference>
<dbReference type="PROSITE" id="PS00973">
    <property type="entry name" value="USP_2"/>
    <property type="match status" value="1"/>
</dbReference>
<gene>
    <name evidence="2" type="ORF">PoMZ_04285</name>
</gene>
<dbReference type="InterPro" id="IPR001394">
    <property type="entry name" value="Peptidase_C19_UCH"/>
</dbReference>
<feature type="region of interest" description="Disordered" evidence="1">
    <location>
        <begin position="1"/>
        <end position="151"/>
    </location>
</feature>
<dbReference type="PANTHER" id="PTHR24006:SF827">
    <property type="entry name" value="UBIQUITIN CARBOXYL-TERMINAL HYDROLASE 34"/>
    <property type="match status" value="1"/>
</dbReference>
<feature type="compositionally biased region" description="Basic and acidic residues" evidence="1">
    <location>
        <begin position="65"/>
        <end position="83"/>
    </location>
</feature>
<feature type="compositionally biased region" description="Polar residues" evidence="1">
    <location>
        <begin position="41"/>
        <end position="54"/>
    </location>
</feature>
<organism evidence="2 3">
    <name type="scientific">Pyricularia oryzae</name>
    <name type="common">Rice blast fungus</name>
    <name type="synonym">Magnaporthe oryzae</name>
    <dbReference type="NCBI Taxonomy" id="318829"/>
    <lineage>
        <taxon>Eukaryota</taxon>
        <taxon>Fungi</taxon>
        <taxon>Dikarya</taxon>
        <taxon>Ascomycota</taxon>
        <taxon>Pezizomycotina</taxon>
        <taxon>Sordariomycetes</taxon>
        <taxon>Sordariomycetidae</taxon>
        <taxon>Magnaporthales</taxon>
        <taxon>Pyriculariaceae</taxon>
        <taxon>Pyricularia</taxon>
    </lineage>
</organism>
<dbReference type="Gene3D" id="3.90.70.10">
    <property type="entry name" value="Cysteine proteinases"/>
    <property type="match status" value="1"/>
</dbReference>
<reference evidence="2 3" key="1">
    <citation type="journal article" date="2019" name="Mol. Biol. Evol.">
        <title>Blast fungal genomes show frequent chromosomal changes, gene gains and losses, and effector gene turnover.</title>
        <authorList>
            <person name="Gomez Luciano L.B."/>
            <person name="Jason Tsai I."/>
            <person name="Chuma I."/>
            <person name="Tosa Y."/>
            <person name="Chen Y.H."/>
            <person name="Li J.Y."/>
            <person name="Li M.Y."/>
            <person name="Jade Lu M.Y."/>
            <person name="Nakayashiki H."/>
            <person name="Li W.H."/>
        </authorList>
    </citation>
    <scope>NUCLEOTIDE SEQUENCE [LARGE SCALE GENOMIC DNA]</scope>
    <source>
        <strain evidence="2">MZ5-1-6</strain>
    </source>
</reference>
<dbReference type="Proteomes" id="UP000294847">
    <property type="component" value="Chromosome 3"/>
</dbReference>
<dbReference type="Pfam" id="PF00443">
    <property type="entry name" value="UCH"/>
    <property type="match status" value="1"/>
</dbReference>
<dbReference type="InterPro" id="IPR018200">
    <property type="entry name" value="USP_CS"/>
</dbReference>
<feature type="compositionally biased region" description="Polar residues" evidence="1">
    <location>
        <begin position="127"/>
        <end position="139"/>
    </location>
</feature>
<proteinExistence type="predicted"/>
<dbReference type="FunFam" id="3.90.70.10:FF:000136">
    <property type="entry name" value="Ubiquitin C-terminal hydrolase, putative"/>
    <property type="match status" value="1"/>
</dbReference>
<accession>A0A4P7NDQ5</accession>
<dbReference type="CDD" id="cd02659">
    <property type="entry name" value="peptidase_C19C"/>
    <property type="match status" value="1"/>
</dbReference>
<dbReference type="EMBL" id="CP034206">
    <property type="protein sequence ID" value="QBZ59324.1"/>
    <property type="molecule type" value="Genomic_DNA"/>
</dbReference>
<dbReference type="GO" id="GO:0005829">
    <property type="term" value="C:cytosol"/>
    <property type="evidence" value="ECO:0007669"/>
    <property type="project" value="TreeGrafter"/>
</dbReference>
<dbReference type="PROSITE" id="PS50235">
    <property type="entry name" value="USP_3"/>
    <property type="match status" value="1"/>
</dbReference>
<evidence type="ECO:0000313" key="2">
    <source>
        <dbReference type="EMBL" id="QBZ59324.1"/>
    </source>
</evidence>
<dbReference type="Pfam" id="PF12030">
    <property type="entry name" value="DUF3517"/>
    <property type="match status" value="1"/>
</dbReference>
<dbReference type="GO" id="GO:0005634">
    <property type="term" value="C:nucleus"/>
    <property type="evidence" value="ECO:0007669"/>
    <property type="project" value="TreeGrafter"/>
</dbReference>
<dbReference type="PANTHER" id="PTHR24006">
    <property type="entry name" value="UBIQUITIN CARBOXYL-TERMINAL HYDROLASE"/>
    <property type="match status" value="1"/>
</dbReference>
<dbReference type="GO" id="GO:0004843">
    <property type="term" value="F:cysteine-type deubiquitinase activity"/>
    <property type="evidence" value="ECO:0007669"/>
    <property type="project" value="InterPro"/>
</dbReference>
<dbReference type="GO" id="GO:0016579">
    <property type="term" value="P:protein deubiquitination"/>
    <property type="evidence" value="ECO:0007669"/>
    <property type="project" value="InterPro"/>
</dbReference>
<dbReference type="InterPro" id="IPR021905">
    <property type="entry name" value="DUF3517"/>
</dbReference>
<evidence type="ECO:0000256" key="1">
    <source>
        <dbReference type="SAM" id="MobiDB-lite"/>
    </source>
</evidence>
<name>A0A4P7NDQ5_PYROR</name>
<dbReference type="SUPFAM" id="SSF54001">
    <property type="entry name" value="Cysteine proteinases"/>
    <property type="match status" value="1"/>
</dbReference>
<sequence>MDQPSSPRSPRERAASSEPCSTRPNPFDDDEHSARKRRRTSLSGGASPCRSSRPGTEGSPVALETPKEATRLPPDDVEMRLDTDPSGPRTPEQSTVDTGASAEPVSSRVTINLRNTQQSSNATQSSPLSSKSQAGTTQHDGSDDVKLSVESSVMDGLQLEMPTSTPTSSAMGGSPPVEVIHQPEEDESLIMDEPQISLVQENQVGDVPAPEEPPSFPYRNDDEHQQESLQRASTHVLTHEKMTTAIDRYVGELHDFTRTANYPALIDAYQRNMYLWQGLPDIISCAHYRRNTTRDREIKAILPGIFSEFAALTASFVIFDLSTLHRVMATADLRELDLISPFYLPVLIQLCIRDESSGQVQYGMQYDAASVASCFASCLARHAEAGVYSVLLKLARAQVDLLGSLPRLSDNLDSICQLYFLVATLDAHNSTERPRQQSVIAFELYSIVAAALSTLTEKGITNLSHEHTGCLIRHLGDVMKLALLNPEHPGALKLVEDFRRTYPLIHQTLVPEVISSRYRFTLFSRLIMSSQMQLRVMAVTSMCNDMVACWKRFSEPANDSRNLAVQHFFADYLLQSELISYILGPTCHPEITAESGNIIGFLLVTNTYTEKHTDLLWQTATTTQDPRISDALLRMFCRIVQLLHYDGLLYFCQKFNTLPIEAFTPTVRELVDHVLRHASQKTPDERLETAPYRLCVRLMRESSILGAKLTVACHDIREFATAKFKELLAYGPDAEGRAALYEECIQDIASKSPTTVGSLSAIWNLMHPSRVRELPMLISKYSFAQLLVDELEHAVSLGRKSGCPAVIDGQQNAPRREMLSLLLQSQPNALTSTRLGNRLWGLMVGSDAACPEDRAASWRILNNCKSTRPDNEFVAVCWTEYLPSLPSEYLCSGTLDLIRLCVLPAVNSPSCDMLDDQDSPDWAAIEQIWRMIWTTNDPGLEQLAIQTLVSDIYLNSESVRGFSIYRARKVHLAFVDRCLKQLLAAAERLKTFSGDTSSGDDENMVVVASESQMQEQSSRFIRSLKVLKNFHHLHSEVAYFATPDLPSLPLTLPDEVEGDLAGLKFQGFDGEKTTEVKTLHIGRRNTASSLLASLQEATGFENYRIFYRGKPFVPREADICKSLEDLQIHDGFLLVKRESVVAAPAKVRPGASPVEVEILSHFDKLWDCLAMEEPLANEIYSFLIKLPLDEQMLTSTLDSSTSPTVIFPPGQTFKSLYAVSVLHKLVHYNQRASNFPTGIWSEASKRPLSDITGRIFFLAAAALRSDDVVEGCPTQATRSQMIKTITMIITTVLEKFVLIRNPKADEEVARSGAKVVEYMDGELLERLVSLLVSTTDSIMADDASELALKLFHAILACSVCKRCCWDEFVGSAEIRQQFKRLLLQEANPAVRSRVQNGIMALFKERNSLPAVSPAEVERFFWDLICQLVTTSQDYRDKSREAFELWKDLFQMMKESNSATLDVQETLDITTEMLISYETWEDVTQPNYIDVVPQVLAHMMIMMLNPKDVLIDTSLTIMPTLPRKIFWKHLFPPWTRRVDHPLPRPVIHTQTRQLLTHTLMLSVASSRARLDTLLADLKSLVPCDPGNDEDPYHYDIPFNFDRNRAIRSSCGYAGLRNLSNTCYLNSLFTQLFMNVGFRKFMLEAKVQDPEYTQKLLFTTQKVFAYLQDSHQRFIDPADCVDSIRTYDDTPIDIHNQMDVDEFYNLLFDRWEAQLPSAEGKKTFRSFYGGQLVQQVRSQECEHISERLEPFSAIQCDIKGKSSLQESLEAYVEGEIMGGDNKYKCSTCDRHVDAVKRACLKDIPNNLIFHLKRFDFNLRSLTRNKINDFFSFPTHIDMRPYTVEHLADPSKTGPPDMFELVGVLVHSGTAESGHYYSYIRERPTPSGSQDTWVEFNDDMVTAWDPQLIEGSCFGGSEIRAAYDGTSQPFDKTYSAYMLFYQRSSDLAREQDILAGVNEPGPFRAQVPADLAAHIHQENTLLLRRHCLFDPGQINLVHHAMILNRKMRSSEDKFQWTKADSDTVEMALGHLDQVASRAKDVPEFNRLLMSIYTWTREDKNASSAVLKYFSDRPIAFQRMIQRSPDAQVRKNIMQVMISVIESAQARWHQHSGTNPRRPLDLFDESCYLQQAMRLIDELWSHFHVNIRSWAEVFGFMLSFVLLGSLEKAVFLDHGHLYKLVLVIAADSNDSNPQFARMAQAVSRRMATRQPNYDAIIGLLADLLANMHGPKSLDSNDARNMQQLLNTRLYAAYRDQTSMHEMTTHELGLIGRDWPRTENNIFLDKLLCLGQSLPEVEEIIAALVRISSYTQSKVFDTLMAGITGAMVSYPVTPFLRAAVVCCRMSQDRDRVNDLFMQICEQSRSLQNNEGRAFLDFHRDVFHDLLLSERESQPPYPADGLENVHRWAPGLLNYLEPQVGEDVVEFLKLEIFSFGPSHEFPEDSGGIAHANAVDLAAQRLGWECIRFLNDQYITRQQPCQHQVGKVFESLFRECDPFFAVDADGSGQALAPALSLSQSPEIYWPARREVIRQLQQLMVEELDDDASEWENSCESSEPMDSIGDFTMQTTGELIDAELQ</sequence>
<dbReference type="InterPro" id="IPR028889">
    <property type="entry name" value="USP"/>
</dbReference>